<organism evidence="1 2">
    <name type="scientific">Streptococcus equi subsp. equi</name>
    <dbReference type="NCBI Taxonomy" id="148942"/>
    <lineage>
        <taxon>Bacteria</taxon>
        <taxon>Bacillati</taxon>
        <taxon>Bacillota</taxon>
        <taxon>Bacilli</taxon>
        <taxon>Lactobacillales</taxon>
        <taxon>Streptococcaceae</taxon>
        <taxon>Streptococcus</taxon>
    </lineage>
</organism>
<name>A0A380JSP7_9STRE</name>
<protein>
    <submittedName>
        <fullName evidence="1">Uncharacterized protein</fullName>
    </submittedName>
</protein>
<dbReference type="AlphaFoldDB" id="A0A380JSP7"/>
<gene>
    <name evidence="1" type="ORF">NCTC12092_01605</name>
</gene>
<accession>A0A380JSP7</accession>
<dbReference type="RefSeq" id="WP_115251259.1">
    <property type="nucleotide sequence ID" value="NZ_UHFF01000002.1"/>
</dbReference>
<reference evidence="1 2" key="1">
    <citation type="submission" date="2018-06" db="EMBL/GenBank/DDBJ databases">
        <authorList>
            <consortium name="Pathogen Informatics"/>
            <person name="Doyle S."/>
        </authorList>
    </citation>
    <scope>NUCLEOTIDE SEQUENCE [LARGE SCALE GENOMIC DNA]</scope>
    <source>
        <strain evidence="1 2">NCTC12092</strain>
    </source>
</reference>
<sequence length="138" mass="15854">MTGELKKQETIRDLKTLAFKLESVIEALKELKRWGFFDLFDSGILTSWVKRQKISAINESLEDVRDLACRYQKELTASSTSSLSGLSHTGWDKGLDIWLDNPVTDWRVLKETKHLLESAEELYQIVQQALSHLDVKDS</sequence>
<evidence type="ECO:0000313" key="1">
    <source>
        <dbReference type="EMBL" id="SUN47948.1"/>
    </source>
</evidence>
<proteinExistence type="predicted"/>
<dbReference type="Proteomes" id="UP000254461">
    <property type="component" value="Unassembled WGS sequence"/>
</dbReference>
<evidence type="ECO:0000313" key="2">
    <source>
        <dbReference type="Proteomes" id="UP000254461"/>
    </source>
</evidence>
<dbReference type="EMBL" id="UHFF01000002">
    <property type="protein sequence ID" value="SUN47948.1"/>
    <property type="molecule type" value="Genomic_DNA"/>
</dbReference>